<dbReference type="EMBL" id="JBHSMZ010000009">
    <property type="protein sequence ID" value="MFC5549610.1"/>
    <property type="molecule type" value="Genomic_DNA"/>
</dbReference>
<evidence type="ECO:0000313" key="1">
    <source>
        <dbReference type="EMBL" id="MFC5549610.1"/>
    </source>
</evidence>
<comment type="caution">
    <text evidence="1">The sequence shown here is derived from an EMBL/GenBank/DDBJ whole genome shotgun (WGS) entry which is preliminary data.</text>
</comment>
<accession>A0ABW0S113</accession>
<keyword evidence="2" id="KW-1185">Reference proteome</keyword>
<name>A0ABW0S113_9BURK</name>
<sequence length="330" mass="37240">MRHTLKAVFDRRSDAQHVLDELLASGYSRTDTEISDAEGLRASVRHRLARLFARQHPQSAADANASMAGRHVVTLTADSEPDAERAVRIIQRFHPSGIEDLPSEWDRDSAGIMPEICPPGTGPGSLQYQRNENSQYYGTQHAWAPPMGNTFGEPMIEKSPRSYMDTPWTGAAGSHGGDTAAYRYGQQMRASDKYRNRSWDEVEPELKSNWEAGADEAPAWDAAVAAIRQGWDSVSPEIDDDAYYRTHWNASYGKRADSGAYDEHAPAYLFGDEARRLEKYRSHDWEDAEPHLKSDWEARHPGKLSPWESFKDAVKHGWNRIHADTDDRKS</sequence>
<reference evidence="2" key="1">
    <citation type="journal article" date="2019" name="Int. J. Syst. Evol. Microbiol.">
        <title>The Global Catalogue of Microorganisms (GCM) 10K type strain sequencing project: providing services to taxonomists for standard genome sequencing and annotation.</title>
        <authorList>
            <consortium name="The Broad Institute Genomics Platform"/>
            <consortium name="The Broad Institute Genome Sequencing Center for Infectious Disease"/>
            <person name="Wu L."/>
            <person name="Ma J."/>
        </authorList>
    </citation>
    <scope>NUCLEOTIDE SEQUENCE [LARGE SCALE GENOMIC DNA]</scope>
    <source>
        <strain evidence="2">CGMCC 4.5798</strain>
    </source>
</reference>
<dbReference type="Proteomes" id="UP001596086">
    <property type="component" value="Unassembled WGS sequence"/>
</dbReference>
<gene>
    <name evidence="1" type="ORF">ACFPO9_13925</name>
</gene>
<dbReference type="RefSeq" id="WP_379771701.1">
    <property type="nucleotide sequence ID" value="NZ_JBHSMZ010000009.1"/>
</dbReference>
<protein>
    <submittedName>
        <fullName evidence="1">Uncharacterized protein</fullName>
    </submittedName>
</protein>
<evidence type="ECO:0000313" key="2">
    <source>
        <dbReference type="Proteomes" id="UP001596086"/>
    </source>
</evidence>
<organism evidence="1 2">
    <name type="scientific">Massilia aerilata</name>
    <dbReference type="NCBI Taxonomy" id="453817"/>
    <lineage>
        <taxon>Bacteria</taxon>
        <taxon>Pseudomonadati</taxon>
        <taxon>Pseudomonadota</taxon>
        <taxon>Betaproteobacteria</taxon>
        <taxon>Burkholderiales</taxon>
        <taxon>Oxalobacteraceae</taxon>
        <taxon>Telluria group</taxon>
        <taxon>Massilia</taxon>
    </lineage>
</organism>
<proteinExistence type="predicted"/>